<gene>
    <name evidence="2" type="ORF">D3Y57_18960</name>
</gene>
<evidence type="ECO:0000256" key="1">
    <source>
        <dbReference type="SAM" id="Phobius"/>
    </source>
</evidence>
<keyword evidence="3" id="KW-1185">Reference proteome</keyword>
<keyword evidence="1" id="KW-0812">Transmembrane</keyword>
<reference evidence="2 3" key="1">
    <citation type="submission" date="2018-09" db="EMBL/GenBank/DDBJ databases">
        <title>Sphingomonas peninsula sp. nov., isolated from fildes peninsula, Antarctic soil.</title>
        <authorList>
            <person name="Yingchao G."/>
        </authorList>
    </citation>
    <scope>NUCLEOTIDE SEQUENCE [LARGE SCALE GENOMIC DNA]</scope>
    <source>
        <strain evidence="2 3">YZ-8</strain>
    </source>
</reference>
<dbReference type="Pfam" id="PF04964">
    <property type="entry name" value="Flp_Fap"/>
    <property type="match status" value="1"/>
</dbReference>
<proteinExistence type="predicted"/>
<dbReference type="EMBL" id="CP032829">
    <property type="protein sequence ID" value="AYJ87619.1"/>
    <property type="molecule type" value="Genomic_DNA"/>
</dbReference>
<evidence type="ECO:0000313" key="2">
    <source>
        <dbReference type="EMBL" id="AYJ87619.1"/>
    </source>
</evidence>
<feature type="transmembrane region" description="Helical" evidence="1">
    <location>
        <begin position="20"/>
        <end position="41"/>
    </location>
</feature>
<dbReference type="InterPro" id="IPR007047">
    <property type="entry name" value="Flp_Fap"/>
</dbReference>
<organism evidence="2 3">
    <name type="scientific">Sphingomonas paeninsulae</name>
    <dbReference type="NCBI Taxonomy" id="2319844"/>
    <lineage>
        <taxon>Bacteria</taxon>
        <taxon>Pseudomonadati</taxon>
        <taxon>Pseudomonadota</taxon>
        <taxon>Alphaproteobacteria</taxon>
        <taxon>Sphingomonadales</taxon>
        <taxon>Sphingomonadaceae</taxon>
        <taxon>Sphingomonas</taxon>
    </lineage>
</organism>
<name>A0A494TDK9_SPHPE</name>
<accession>A0A494TDK9</accession>
<dbReference type="RefSeq" id="WP_121155177.1">
    <property type="nucleotide sequence ID" value="NZ_CP032829.1"/>
</dbReference>
<protein>
    <submittedName>
        <fullName evidence="2">Flp family type IVb pilin</fullName>
    </submittedName>
</protein>
<dbReference type="AlphaFoldDB" id="A0A494TDK9"/>
<dbReference type="KEGG" id="spha:D3Y57_18960"/>
<sequence>MLKLMRALALNKKGATAVEYGLIVALVCLGMLAGLQALGAATSGLWNNISTKVQNAN</sequence>
<evidence type="ECO:0000313" key="3">
    <source>
        <dbReference type="Proteomes" id="UP000276254"/>
    </source>
</evidence>
<dbReference type="Proteomes" id="UP000276254">
    <property type="component" value="Chromosome"/>
</dbReference>
<keyword evidence="1" id="KW-1133">Transmembrane helix</keyword>
<keyword evidence="1" id="KW-0472">Membrane</keyword>